<reference evidence="1 2" key="1">
    <citation type="journal article" date="2018" name="Environ. Microbiol.">
        <title>Novel energy conservation strategies and behaviour of Pelotomaculum schinkii driving syntrophic propionate catabolism.</title>
        <authorList>
            <person name="Hidalgo-Ahumada C.A.P."/>
            <person name="Nobu M.K."/>
            <person name="Narihiro T."/>
            <person name="Tamaki H."/>
            <person name="Liu W.T."/>
            <person name="Kamagata Y."/>
            <person name="Stams A.J.M."/>
            <person name="Imachi H."/>
            <person name="Sousa D.Z."/>
        </authorList>
    </citation>
    <scope>NUCLEOTIDE SEQUENCE [LARGE SCALE GENOMIC DNA]</scope>
    <source>
        <strain evidence="1 2">HH</strain>
    </source>
</reference>
<keyword evidence="2" id="KW-1185">Reference proteome</keyword>
<organism evidence="1 2">
    <name type="scientific">Pelotomaculum schinkii</name>
    <dbReference type="NCBI Taxonomy" id="78350"/>
    <lineage>
        <taxon>Bacteria</taxon>
        <taxon>Bacillati</taxon>
        <taxon>Bacillota</taxon>
        <taxon>Clostridia</taxon>
        <taxon>Eubacteriales</taxon>
        <taxon>Desulfotomaculaceae</taxon>
        <taxon>Pelotomaculum</taxon>
    </lineage>
</organism>
<dbReference type="Pfam" id="PF09338">
    <property type="entry name" value="Gly_reductase"/>
    <property type="match status" value="2"/>
</dbReference>
<dbReference type="EC" id="1.21.4.1" evidence="1"/>
<dbReference type="Proteomes" id="UP000298324">
    <property type="component" value="Unassembled WGS sequence"/>
</dbReference>
<dbReference type="GO" id="GO:0050002">
    <property type="term" value="F:D-proline reductase activity"/>
    <property type="evidence" value="ECO:0007669"/>
    <property type="project" value="UniProtKB-EC"/>
</dbReference>
<dbReference type="AlphaFoldDB" id="A0A4Y7RB85"/>
<dbReference type="EMBL" id="QFGA01000002">
    <property type="protein sequence ID" value="TEB06076.1"/>
    <property type="molecule type" value="Genomic_DNA"/>
</dbReference>
<dbReference type="NCBIfam" id="TIGR04480">
    <property type="entry name" value="D_pro_red_PrdA"/>
    <property type="match status" value="1"/>
</dbReference>
<comment type="caution">
    <text evidence="1">The sequence shown here is derived from an EMBL/GenBank/DDBJ whole genome shotgun (WGS) entry which is preliminary data.</text>
</comment>
<dbReference type="InterPro" id="IPR031002">
    <property type="entry name" value="D_pro_red_PrdA"/>
</dbReference>
<evidence type="ECO:0000313" key="2">
    <source>
        <dbReference type="Proteomes" id="UP000298324"/>
    </source>
</evidence>
<name>A0A4Y7RB85_9FIRM</name>
<protein>
    <submittedName>
        <fullName evidence="1">D-proline reductase proprotein PrdA</fullName>
        <ecNumber evidence="1">1.21.4.1</ecNumber>
    </submittedName>
</protein>
<accession>A0A4Y7RB85</accession>
<evidence type="ECO:0000313" key="1">
    <source>
        <dbReference type="EMBL" id="TEB06076.1"/>
    </source>
</evidence>
<proteinExistence type="predicted"/>
<sequence length="597" mass="63959">MSITPETAARHKDDPAVVCCLAKVGMVIAPADLEDPDLLPDLEDSGLLTVPGNVVKIGQALGAKLIKTVDALTPLTPDMLEGMQTVESEVVAPETATEEMAPPDTVPAGGEQPAVTGGVVRIRIEESKGINLEFPTVVVYGGAPSVAQAPVPVVPPAAVPDAPAIAAEDKIRRTLKRRAYAVTKVALGEQTSFENGVLTIRKALCEEALKADPLVKKIEMDIVTPDNKHVYTNTIMDVIPVAAKVEGRLGEGVTNVLRGMVVMLTGMDESGLQVHEFGSCEGYLDEKIRYGRPGCPDENDILLRIMTTIEAGKGMERRGPYASHTVCDVIIQEIREVLKKAPAEAAVSEVEYQDISRIGRPRVVLVKEIMGQGAMHDNVILPNEPAGVFGGRPNVDLGNVPVVLSANEVRDGGIHALTCIGPASKENTRHYFREPLVNLMASDEEVDLVGVVFVGSPQINNEKNYVSGRVGAMVEALGVEGAIVTTEGFGNNHIDFASHIEQIGKRGVPVVGVTYSAYQGALVVGNKYMDAMIELNKDANGFESEILGDNTLCEWDARRALTMLKNKMAGVELKAPGRKWDQSVIQHNQKVLDDQIG</sequence>
<gene>
    <name evidence="1" type="primary">prdA_3</name>
    <name evidence="1" type="ORF">Psch_03118</name>
</gene>
<keyword evidence="1" id="KW-0560">Oxidoreductase</keyword>
<dbReference type="RefSeq" id="WP_190258695.1">
    <property type="nucleotide sequence ID" value="NZ_QFGA01000002.1"/>
</dbReference>
<dbReference type="InterPro" id="IPR015417">
    <property type="entry name" value="Gly_reductase_pB_sua/b"/>
</dbReference>